<comment type="similarity">
    <text evidence="1">Belongs to the glycosyl hydrolase 16 family.</text>
</comment>
<organism evidence="4 5">
    <name type="scientific">Ancylobacter mangrovi</name>
    <dbReference type="NCBI Taxonomy" id="2972472"/>
    <lineage>
        <taxon>Bacteria</taxon>
        <taxon>Pseudomonadati</taxon>
        <taxon>Pseudomonadota</taxon>
        <taxon>Alphaproteobacteria</taxon>
        <taxon>Hyphomicrobiales</taxon>
        <taxon>Xanthobacteraceae</taxon>
        <taxon>Ancylobacter</taxon>
    </lineage>
</organism>
<dbReference type="AlphaFoldDB" id="A0A9X2PG81"/>
<dbReference type="CDD" id="cd08023">
    <property type="entry name" value="GH16_laminarinase_like"/>
    <property type="match status" value="1"/>
</dbReference>
<dbReference type="Gene3D" id="2.60.120.200">
    <property type="match status" value="1"/>
</dbReference>
<evidence type="ECO:0000259" key="3">
    <source>
        <dbReference type="PROSITE" id="PS51762"/>
    </source>
</evidence>
<protein>
    <submittedName>
        <fullName evidence="4">Glycoside hydrolase family 16 protein</fullName>
    </submittedName>
</protein>
<sequence>MKAARLALSLAILSGATTLAPPVVPAEAEGRDPPVGNAIDFCRLELVFDDEFDELSVAAREIGDGRWIAHTPWDGDFGDAAFGDPGPDSPFSVQDGVLSITASKDADGNWTSGLLASADDTGKGFGLRYGYFEARMKLPTGPGTWPAFWLNAIPEPGKTDGTLEVDIIEYYGHARDSYQAAYHLWSDDPAIQTGDLNTFEVAEGSLEDEFHTYSAAVTPANITFYLDRKPMWQVKTPDSHRNKLMILVDLALGSGFSISETPNPVVLQVDYIRAYAFRPALSGCAGPP</sequence>
<reference evidence="4" key="1">
    <citation type="submission" date="2022-08" db="EMBL/GenBank/DDBJ databases">
        <authorList>
            <person name="Li F."/>
        </authorList>
    </citation>
    <scope>NUCLEOTIDE SEQUENCE</scope>
    <source>
        <strain evidence="4">MQZ15Z-1</strain>
    </source>
</reference>
<keyword evidence="2" id="KW-0732">Signal</keyword>
<dbReference type="EMBL" id="JANTHZ010000001">
    <property type="protein sequence ID" value="MCS0493948.1"/>
    <property type="molecule type" value="Genomic_DNA"/>
</dbReference>
<name>A0A9X2PG81_9HYPH</name>
<dbReference type="InterPro" id="IPR013320">
    <property type="entry name" value="ConA-like_dom_sf"/>
</dbReference>
<dbReference type="PANTHER" id="PTHR10963:SF55">
    <property type="entry name" value="GLYCOSIDE HYDROLASE FAMILY 16 PROTEIN"/>
    <property type="match status" value="1"/>
</dbReference>
<dbReference type="GO" id="GO:0005975">
    <property type="term" value="P:carbohydrate metabolic process"/>
    <property type="evidence" value="ECO:0007669"/>
    <property type="project" value="InterPro"/>
</dbReference>
<dbReference type="GO" id="GO:0004553">
    <property type="term" value="F:hydrolase activity, hydrolyzing O-glycosyl compounds"/>
    <property type="evidence" value="ECO:0007669"/>
    <property type="project" value="InterPro"/>
</dbReference>
<keyword evidence="5" id="KW-1185">Reference proteome</keyword>
<gene>
    <name evidence="4" type="ORF">NVS89_02485</name>
</gene>
<feature type="chain" id="PRO_5040765019" evidence="2">
    <location>
        <begin position="21"/>
        <end position="288"/>
    </location>
</feature>
<dbReference type="Proteomes" id="UP001151088">
    <property type="component" value="Unassembled WGS sequence"/>
</dbReference>
<dbReference type="Pfam" id="PF00722">
    <property type="entry name" value="Glyco_hydro_16"/>
    <property type="match status" value="1"/>
</dbReference>
<feature type="signal peptide" evidence="2">
    <location>
        <begin position="1"/>
        <end position="20"/>
    </location>
</feature>
<keyword evidence="4" id="KW-0378">Hydrolase</keyword>
<evidence type="ECO:0000313" key="5">
    <source>
        <dbReference type="Proteomes" id="UP001151088"/>
    </source>
</evidence>
<dbReference type="PANTHER" id="PTHR10963">
    <property type="entry name" value="GLYCOSYL HYDROLASE-RELATED"/>
    <property type="match status" value="1"/>
</dbReference>
<feature type="domain" description="GH16" evidence="3">
    <location>
        <begin position="26"/>
        <end position="280"/>
    </location>
</feature>
<evidence type="ECO:0000256" key="1">
    <source>
        <dbReference type="ARBA" id="ARBA00006865"/>
    </source>
</evidence>
<dbReference type="RefSeq" id="WP_258730895.1">
    <property type="nucleotide sequence ID" value="NZ_JANTHZ010000001.1"/>
</dbReference>
<proteinExistence type="inferred from homology"/>
<evidence type="ECO:0000256" key="2">
    <source>
        <dbReference type="SAM" id="SignalP"/>
    </source>
</evidence>
<dbReference type="PROSITE" id="PS51762">
    <property type="entry name" value="GH16_2"/>
    <property type="match status" value="1"/>
</dbReference>
<accession>A0A9X2PG81</accession>
<evidence type="ECO:0000313" key="4">
    <source>
        <dbReference type="EMBL" id="MCS0493948.1"/>
    </source>
</evidence>
<dbReference type="SUPFAM" id="SSF49899">
    <property type="entry name" value="Concanavalin A-like lectins/glucanases"/>
    <property type="match status" value="1"/>
</dbReference>
<comment type="caution">
    <text evidence="4">The sequence shown here is derived from an EMBL/GenBank/DDBJ whole genome shotgun (WGS) entry which is preliminary data.</text>
</comment>
<dbReference type="InterPro" id="IPR000757">
    <property type="entry name" value="Beta-glucanase-like"/>
</dbReference>
<dbReference type="InterPro" id="IPR050546">
    <property type="entry name" value="Glycosyl_Hydrlase_16"/>
</dbReference>